<dbReference type="InterPro" id="IPR014284">
    <property type="entry name" value="RNA_pol_sigma-70_dom"/>
</dbReference>
<dbReference type="GO" id="GO:0006352">
    <property type="term" value="P:DNA-templated transcription initiation"/>
    <property type="evidence" value="ECO:0007669"/>
    <property type="project" value="InterPro"/>
</dbReference>
<keyword evidence="3" id="KW-0731">Sigma factor</keyword>
<protein>
    <submittedName>
        <fullName evidence="7">RNA polymerase sigma factor</fullName>
    </submittedName>
</protein>
<dbReference type="GO" id="GO:0016987">
    <property type="term" value="F:sigma factor activity"/>
    <property type="evidence" value="ECO:0007669"/>
    <property type="project" value="UniProtKB-KW"/>
</dbReference>
<dbReference type="RefSeq" id="WP_154534132.1">
    <property type="nucleotide sequence ID" value="NZ_VUNG01000016.1"/>
</dbReference>
<dbReference type="NCBIfam" id="TIGR02937">
    <property type="entry name" value="sigma70-ECF"/>
    <property type="match status" value="1"/>
</dbReference>
<keyword evidence="2" id="KW-0805">Transcription regulation</keyword>
<evidence type="ECO:0000256" key="2">
    <source>
        <dbReference type="ARBA" id="ARBA00023015"/>
    </source>
</evidence>
<dbReference type="SUPFAM" id="SSF88946">
    <property type="entry name" value="Sigma2 domain of RNA polymerase sigma factors"/>
    <property type="match status" value="1"/>
</dbReference>
<reference evidence="7 8" key="1">
    <citation type="submission" date="2019-08" db="EMBL/GenBank/DDBJ databases">
        <title>In-depth cultivation of the pig gut microbiome towards novel bacterial diversity and tailored functional studies.</title>
        <authorList>
            <person name="Wylensek D."/>
            <person name="Hitch T.C.A."/>
            <person name="Clavel T."/>
        </authorList>
    </citation>
    <scope>NUCLEOTIDE SEQUENCE [LARGE SCALE GENOMIC DNA]</scope>
    <source>
        <strain evidence="7 8">LKV-178-WT-2A</strain>
    </source>
</reference>
<evidence type="ECO:0000313" key="8">
    <source>
        <dbReference type="Proteomes" id="UP000438914"/>
    </source>
</evidence>
<dbReference type="AlphaFoldDB" id="A0A7K0KF31"/>
<name>A0A7K0KF31_9BACT</name>
<dbReference type="EMBL" id="VUNG01000016">
    <property type="protein sequence ID" value="MST84546.1"/>
    <property type="molecule type" value="Genomic_DNA"/>
</dbReference>
<keyword evidence="4" id="KW-0804">Transcription</keyword>
<dbReference type="Pfam" id="PF08281">
    <property type="entry name" value="Sigma70_r4_2"/>
    <property type="match status" value="1"/>
</dbReference>
<dbReference type="Pfam" id="PF04542">
    <property type="entry name" value="Sigma70_r2"/>
    <property type="match status" value="1"/>
</dbReference>
<proteinExistence type="inferred from homology"/>
<evidence type="ECO:0000256" key="3">
    <source>
        <dbReference type="ARBA" id="ARBA00023082"/>
    </source>
</evidence>
<dbReference type="CDD" id="cd06171">
    <property type="entry name" value="Sigma70_r4"/>
    <property type="match status" value="1"/>
</dbReference>
<evidence type="ECO:0000256" key="1">
    <source>
        <dbReference type="ARBA" id="ARBA00010641"/>
    </source>
</evidence>
<dbReference type="Proteomes" id="UP000438914">
    <property type="component" value="Unassembled WGS sequence"/>
</dbReference>
<feature type="domain" description="RNA polymerase sigma factor 70 region 4 type 2" evidence="6">
    <location>
        <begin position="121"/>
        <end position="171"/>
    </location>
</feature>
<dbReference type="InterPro" id="IPR007627">
    <property type="entry name" value="RNA_pol_sigma70_r2"/>
</dbReference>
<dbReference type="Gene3D" id="1.10.10.10">
    <property type="entry name" value="Winged helix-like DNA-binding domain superfamily/Winged helix DNA-binding domain"/>
    <property type="match status" value="1"/>
</dbReference>
<evidence type="ECO:0000259" key="6">
    <source>
        <dbReference type="Pfam" id="PF08281"/>
    </source>
</evidence>
<organism evidence="7 8">
    <name type="scientific">Hallella mizrahii</name>
    <dbReference type="NCBI Taxonomy" id="2606637"/>
    <lineage>
        <taxon>Bacteria</taxon>
        <taxon>Pseudomonadati</taxon>
        <taxon>Bacteroidota</taxon>
        <taxon>Bacteroidia</taxon>
        <taxon>Bacteroidales</taxon>
        <taxon>Prevotellaceae</taxon>
        <taxon>Hallella</taxon>
    </lineage>
</organism>
<dbReference type="PANTHER" id="PTHR43133:SF46">
    <property type="entry name" value="RNA POLYMERASE SIGMA-70 FACTOR ECF SUBFAMILY"/>
    <property type="match status" value="1"/>
</dbReference>
<dbReference type="Gene3D" id="1.10.1740.10">
    <property type="match status" value="1"/>
</dbReference>
<feature type="domain" description="RNA polymerase sigma-70 region 2" evidence="5">
    <location>
        <begin position="30"/>
        <end position="94"/>
    </location>
</feature>
<dbReference type="InterPro" id="IPR036388">
    <property type="entry name" value="WH-like_DNA-bd_sf"/>
</dbReference>
<evidence type="ECO:0000313" key="7">
    <source>
        <dbReference type="EMBL" id="MST84546.1"/>
    </source>
</evidence>
<evidence type="ECO:0000259" key="5">
    <source>
        <dbReference type="Pfam" id="PF04542"/>
    </source>
</evidence>
<dbReference type="GO" id="GO:0003677">
    <property type="term" value="F:DNA binding"/>
    <property type="evidence" value="ECO:0007669"/>
    <property type="project" value="InterPro"/>
</dbReference>
<dbReference type="InterPro" id="IPR013249">
    <property type="entry name" value="RNA_pol_sigma70_r4_t2"/>
</dbReference>
<comment type="caution">
    <text evidence="7">The sequence shown here is derived from an EMBL/GenBank/DDBJ whole genome shotgun (WGS) entry which is preliminary data.</text>
</comment>
<comment type="similarity">
    <text evidence="1">Belongs to the sigma-70 factor family. ECF subfamily.</text>
</comment>
<sequence length="183" mass="21143">MKVIDKEQQIAEAFRRGETSAMDDLFALFSGYLMGVGMRYIADDDEVKDVLQEAFIKIFTQFHTFQYRGKGSLKAWVTRIMVNECLTTLRQKQKIDVVDGEQVPDLPDEEPDTEGLDGNVLMEMIRRLPEGYRQVLNLYVVEGLSHKEIGQMLHIKPDSSASQLHRAKTMLAKMINDYKRRLR</sequence>
<keyword evidence="8" id="KW-1185">Reference proteome</keyword>
<accession>A0A7K0KF31</accession>
<gene>
    <name evidence="7" type="ORF">FYJ73_07655</name>
</gene>
<dbReference type="InterPro" id="IPR039425">
    <property type="entry name" value="RNA_pol_sigma-70-like"/>
</dbReference>
<dbReference type="InterPro" id="IPR013324">
    <property type="entry name" value="RNA_pol_sigma_r3/r4-like"/>
</dbReference>
<dbReference type="SUPFAM" id="SSF88659">
    <property type="entry name" value="Sigma3 and sigma4 domains of RNA polymerase sigma factors"/>
    <property type="match status" value="1"/>
</dbReference>
<dbReference type="InterPro" id="IPR013325">
    <property type="entry name" value="RNA_pol_sigma_r2"/>
</dbReference>
<dbReference type="PANTHER" id="PTHR43133">
    <property type="entry name" value="RNA POLYMERASE ECF-TYPE SIGMA FACTO"/>
    <property type="match status" value="1"/>
</dbReference>
<evidence type="ECO:0000256" key="4">
    <source>
        <dbReference type="ARBA" id="ARBA00023163"/>
    </source>
</evidence>